<evidence type="ECO:0000256" key="1">
    <source>
        <dbReference type="ARBA" id="ARBA00007626"/>
    </source>
</evidence>
<protein>
    <recommendedName>
        <fullName evidence="6">Pentacotripeptide-repeat region of PRORP domain-containing protein</fullName>
    </recommendedName>
</protein>
<reference evidence="4" key="1">
    <citation type="submission" date="2020-01" db="EMBL/GenBank/DDBJ databases">
        <authorList>
            <person name="Mishra B."/>
        </authorList>
    </citation>
    <scope>NUCLEOTIDE SEQUENCE [LARGE SCALE GENOMIC DNA]</scope>
</reference>
<dbReference type="OrthoDB" id="42736at2759"/>
<dbReference type="Pfam" id="PF01535">
    <property type="entry name" value="PPR"/>
    <property type="match status" value="1"/>
</dbReference>
<accession>A0A6D2J9P5</accession>
<evidence type="ECO:0000256" key="3">
    <source>
        <dbReference type="PROSITE-ProRule" id="PRU00708"/>
    </source>
</evidence>
<organism evidence="4 5">
    <name type="scientific">Microthlaspi erraticum</name>
    <dbReference type="NCBI Taxonomy" id="1685480"/>
    <lineage>
        <taxon>Eukaryota</taxon>
        <taxon>Viridiplantae</taxon>
        <taxon>Streptophyta</taxon>
        <taxon>Embryophyta</taxon>
        <taxon>Tracheophyta</taxon>
        <taxon>Spermatophyta</taxon>
        <taxon>Magnoliopsida</taxon>
        <taxon>eudicotyledons</taxon>
        <taxon>Gunneridae</taxon>
        <taxon>Pentapetalae</taxon>
        <taxon>rosids</taxon>
        <taxon>malvids</taxon>
        <taxon>Brassicales</taxon>
        <taxon>Brassicaceae</taxon>
        <taxon>Coluteocarpeae</taxon>
        <taxon>Microthlaspi</taxon>
    </lineage>
</organism>
<gene>
    <name evidence="4" type="ORF">MERR_LOCUS23590</name>
</gene>
<evidence type="ECO:0000313" key="5">
    <source>
        <dbReference type="Proteomes" id="UP000467841"/>
    </source>
</evidence>
<comment type="caution">
    <text evidence="4">The sequence shown here is derived from an EMBL/GenBank/DDBJ whole genome shotgun (WGS) entry which is preliminary data.</text>
</comment>
<evidence type="ECO:0008006" key="6">
    <source>
        <dbReference type="Google" id="ProtNLM"/>
    </source>
</evidence>
<dbReference type="Proteomes" id="UP000467841">
    <property type="component" value="Unassembled WGS sequence"/>
</dbReference>
<proteinExistence type="inferred from homology"/>
<dbReference type="EMBL" id="CACVBM020001163">
    <property type="protein sequence ID" value="CAA7036355.1"/>
    <property type="molecule type" value="Genomic_DNA"/>
</dbReference>
<comment type="similarity">
    <text evidence="1">Belongs to the PPR family. P subfamily.</text>
</comment>
<keyword evidence="2" id="KW-0677">Repeat</keyword>
<dbReference type="NCBIfam" id="TIGR00756">
    <property type="entry name" value="PPR"/>
    <property type="match status" value="1"/>
</dbReference>
<evidence type="ECO:0000313" key="4">
    <source>
        <dbReference type="EMBL" id="CAA7036355.1"/>
    </source>
</evidence>
<dbReference type="InterPro" id="IPR011990">
    <property type="entry name" value="TPR-like_helical_dom_sf"/>
</dbReference>
<dbReference type="Gene3D" id="1.25.40.10">
    <property type="entry name" value="Tetratricopeptide repeat domain"/>
    <property type="match status" value="1"/>
</dbReference>
<dbReference type="InterPro" id="IPR002885">
    <property type="entry name" value="PPR_rpt"/>
</dbReference>
<dbReference type="PROSITE" id="PS51375">
    <property type="entry name" value="PPR"/>
    <property type="match status" value="1"/>
</dbReference>
<keyword evidence="5" id="KW-1185">Reference proteome</keyword>
<dbReference type="Pfam" id="PF12854">
    <property type="entry name" value="PPR_1"/>
    <property type="match status" value="1"/>
</dbReference>
<name>A0A6D2J9P5_9BRAS</name>
<dbReference type="PANTHER" id="PTHR47941">
    <property type="entry name" value="PENTATRICOPEPTIDE REPEAT-CONTAINING PROTEIN 3, MITOCHONDRIAL"/>
    <property type="match status" value="1"/>
</dbReference>
<evidence type="ECO:0000256" key="2">
    <source>
        <dbReference type="ARBA" id="ARBA00022737"/>
    </source>
</evidence>
<feature type="repeat" description="PPR" evidence="3">
    <location>
        <begin position="9"/>
        <end position="43"/>
    </location>
</feature>
<dbReference type="AlphaFoldDB" id="A0A6D2J9P5"/>
<sequence length="102" mass="11665">MITRRIIPNVVTFNALIDSFVKEGKLVEAKELYNEMMQEDYVRKAHCPKLTCCLERWERMGLHHSGTYNTLIRAHLGGSGLTTSVELIEEMKSVDSLQMLPP</sequence>